<proteinExistence type="predicted"/>
<gene>
    <name evidence="2" type="ORF">BDV28DRAFT_141288</name>
</gene>
<feature type="transmembrane region" description="Helical" evidence="1">
    <location>
        <begin position="12"/>
        <end position="32"/>
    </location>
</feature>
<sequence length="69" mass="7920">MISYREIHSILRLFFSLLFSPNPIMTILYTVVLDLLGCRSVRTASLLSCPVLHPELRHPPRMVLSNLKV</sequence>
<evidence type="ECO:0000313" key="3">
    <source>
        <dbReference type="Proteomes" id="UP000327118"/>
    </source>
</evidence>
<keyword evidence="1" id="KW-0472">Membrane</keyword>
<evidence type="ECO:0000313" key="2">
    <source>
        <dbReference type="EMBL" id="KAE8349405.1"/>
    </source>
</evidence>
<dbReference type="EMBL" id="ML739310">
    <property type="protein sequence ID" value="KAE8349405.1"/>
    <property type="molecule type" value="Genomic_DNA"/>
</dbReference>
<dbReference type="AlphaFoldDB" id="A0A5N6YV93"/>
<keyword evidence="1" id="KW-1133">Transmembrane helix</keyword>
<evidence type="ECO:0000256" key="1">
    <source>
        <dbReference type="SAM" id="Phobius"/>
    </source>
</evidence>
<keyword evidence="1" id="KW-0812">Transmembrane</keyword>
<organism evidence="2 3">
    <name type="scientific">Aspergillus coremiiformis</name>
    <dbReference type="NCBI Taxonomy" id="138285"/>
    <lineage>
        <taxon>Eukaryota</taxon>
        <taxon>Fungi</taxon>
        <taxon>Dikarya</taxon>
        <taxon>Ascomycota</taxon>
        <taxon>Pezizomycotina</taxon>
        <taxon>Eurotiomycetes</taxon>
        <taxon>Eurotiomycetidae</taxon>
        <taxon>Eurotiales</taxon>
        <taxon>Aspergillaceae</taxon>
        <taxon>Aspergillus</taxon>
        <taxon>Aspergillus subgen. Circumdati</taxon>
    </lineage>
</organism>
<keyword evidence="3" id="KW-1185">Reference proteome</keyword>
<name>A0A5N6YV93_9EURO</name>
<reference evidence="3" key="1">
    <citation type="submission" date="2019-04" db="EMBL/GenBank/DDBJ databases">
        <title>Friends and foes A comparative genomics studyof 23 Aspergillus species from section Flavi.</title>
        <authorList>
            <consortium name="DOE Joint Genome Institute"/>
            <person name="Kjaerbolling I."/>
            <person name="Vesth T."/>
            <person name="Frisvad J.C."/>
            <person name="Nybo J.L."/>
            <person name="Theobald S."/>
            <person name="Kildgaard S."/>
            <person name="Isbrandt T."/>
            <person name="Kuo A."/>
            <person name="Sato A."/>
            <person name="Lyhne E.K."/>
            <person name="Kogle M.E."/>
            <person name="Wiebenga A."/>
            <person name="Kun R.S."/>
            <person name="Lubbers R.J."/>
            <person name="Makela M.R."/>
            <person name="Barry K."/>
            <person name="Chovatia M."/>
            <person name="Clum A."/>
            <person name="Daum C."/>
            <person name="Haridas S."/>
            <person name="He G."/>
            <person name="LaButti K."/>
            <person name="Lipzen A."/>
            <person name="Mondo S."/>
            <person name="Riley R."/>
            <person name="Salamov A."/>
            <person name="Simmons B.A."/>
            <person name="Magnuson J.K."/>
            <person name="Henrissat B."/>
            <person name="Mortensen U.H."/>
            <person name="Larsen T.O."/>
            <person name="Devries R.P."/>
            <person name="Grigoriev I.V."/>
            <person name="Machida M."/>
            <person name="Baker S.E."/>
            <person name="Andersen M.R."/>
        </authorList>
    </citation>
    <scope>NUCLEOTIDE SEQUENCE [LARGE SCALE GENOMIC DNA]</scope>
    <source>
        <strain evidence="3">CBS 553.77</strain>
    </source>
</reference>
<protein>
    <submittedName>
        <fullName evidence="2">Uncharacterized protein</fullName>
    </submittedName>
</protein>
<accession>A0A5N6YV93</accession>
<dbReference type="Proteomes" id="UP000327118">
    <property type="component" value="Unassembled WGS sequence"/>
</dbReference>